<dbReference type="OrthoDB" id="9871459at2"/>
<protein>
    <submittedName>
        <fullName evidence="1">Uncharacterized protein</fullName>
    </submittedName>
</protein>
<gene>
    <name evidence="1" type="ordered locus">TASI_1053</name>
</gene>
<dbReference type="STRING" id="1008459.TASI_1053"/>
<dbReference type="AlphaFoldDB" id="G4QBZ4"/>
<dbReference type="KEGG" id="tas:TASI_1053"/>
<reference evidence="1 2" key="2">
    <citation type="journal article" date="2012" name="PLoS ONE">
        <title>Genomic characterization of the taylorella genus.</title>
        <authorList>
            <person name="Hebert L."/>
            <person name="Moumen B."/>
            <person name="Pons N."/>
            <person name="Duquesne F."/>
            <person name="Breuil M.F."/>
            <person name="Goux D."/>
            <person name="Batto J.M."/>
            <person name="Laugier C."/>
            <person name="Renault P."/>
            <person name="Petry S."/>
        </authorList>
    </citation>
    <scope>NUCLEOTIDE SEQUENCE [LARGE SCALE GENOMIC DNA]</scope>
    <source>
        <strain evidence="1 2">MCE3</strain>
    </source>
</reference>
<accession>G4QBZ4</accession>
<dbReference type="RefSeq" id="WP_014111705.1">
    <property type="nucleotide sequence ID" value="NC_016043.1"/>
</dbReference>
<sequence length="404" mass="47805">MGLLLKILLSLPLLLRTDGLSNVFSQIVHTQCNSIPYSGANSSCYYFYNELLENIYTEKISTFTNDPNYESIKFYKNNLDIVCKYNANNYAKDGYDANWYAYENCSFTNNLILLKNIFINYKKDPDSTFSPNCNSYKNKEDIAKIQYLINAEKLQIAEDIGFLRDEDNNDVYIDQEWYETYKLSLQYLEDIKKDLNKFYKLGCFNSNIETLINILRYAYNDSLGLFLLNNDKFEDLDEITSQLYFPCDSNCKKFDPDIWVKNMNNPNISKSWVQYSEQYCTLLTDTLDGFDAQDKLKSCTYSKLYRLNNFDDYLNQFKTDETLIYTINNLQPFINLDISYFKKKEEDWTNPLKNAVIEFSEHYCLNNSTCVNKLLNIFLEDLFEIRVLYRKLIFKEIGLNEIKY</sequence>
<proteinExistence type="predicted"/>
<evidence type="ECO:0000313" key="2">
    <source>
        <dbReference type="Proteomes" id="UP000009284"/>
    </source>
</evidence>
<dbReference type="HOGENOM" id="CLU_696241_0_0_4"/>
<evidence type="ECO:0000313" key="1">
    <source>
        <dbReference type="EMBL" id="AEP36810.1"/>
    </source>
</evidence>
<keyword evidence="2" id="KW-1185">Reference proteome</keyword>
<name>G4QBZ4_TAYAM</name>
<dbReference type="Proteomes" id="UP000009284">
    <property type="component" value="Chromosome"/>
</dbReference>
<reference key="1">
    <citation type="submission" date="2011-09" db="EMBL/GenBank/DDBJ databases">
        <title>Genomic characterization of the Taylorella genus.</title>
        <authorList>
            <person name="Hebert L."/>
            <person name="Moumen B."/>
            <person name="Pons N."/>
            <person name="Duquesne F."/>
            <person name="Breuil M.-F."/>
            <person name="Goux D."/>
            <person name="Batto J.-M."/>
            <person name="Renault P."/>
            <person name="Laugier C."/>
            <person name="Petry S."/>
        </authorList>
    </citation>
    <scope>NUCLEOTIDE SEQUENCE</scope>
    <source>
        <strain>MCE3</strain>
    </source>
</reference>
<dbReference type="EMBL" id="CP003059">
    <property type="protein sequence ID" value="AEP36810.1"/>
    <property type="molecule type" value="Genomic_DNA"/>
</dbReference>
<organism evidence="1 2">
    <name type="scientific">Taylorella asinigenitalis (strain MCE3)</name>
    <dbReference type="NCBI Taxonomy" id="1008459"/>
    <lineage>
        <taxon>Bacteria</taxon>
        <taxon>Pseudomonadati</taxon>
        <taxon>Pseudomonadota</taxon>
        <taxon>Betaproteobacteria</taxon>
        <taxon>Burkholderiales</taxon>
        <taxon>Alcaligenaceae</taxon>
        <taxon>Taylorella</taxon>
    </lineage>
</organism>